<keyword evidence="3" id="KW-0812">Transmembrane</keyword>
<gene>
    <name evidence="6" type="ORF">DME_LOCUS9207</name>
</gene>
<dbReference type="Gene3D" id="3.40.50.1820">
    <property type="entry name" value="alpha/beta hydrolase"/>
    <property type="match status" value="1"/>
</dbReference>
<dbReference type="InterPro" id="IPR019819">
    <property type="entry name" value="Carboxylesterase_B_CS"/>
</dbReference>
<dbReference type="ESTHER" id="drame-a0a0n4udj3">
    <property type="family name" value="Gliotactin"/>
</dbReference>
<dbReference type="WBParaSite" id="DME_0000540801-mRNA-1">
    <property type="protein sequence ID" value="DME_0000540801-mRNA-1"/>
    <property type="gene ID" value="DME_0000540801"/>
</dbReference>
<dbReference type="InterPro" id="IPR002018">
    <property type="entry name" value="CarbesteraseB"/>
</dbReference>
<dbReference type="InterPro" id="IPR051093">
    <property type="entry name" value="Neuroligin/BSAL"/>
</dbReference>
<evidence type="ECO:0000313" key="8">
    <source>
        <dbReference type="Proteomes" id="UP000274756"/>
    </source>
</evidence>
<dbReference type="PROSITE" id="PS00941">
    <property type="entry name" value="CARBOXYLESTERASE_B_2"/>
    <property type="match status" value="1"/>
</dbReference>
<evidence type="ECO:0000313" key="6">
    <source>
        <dbReference type="EMBL" id="VDN59234.1"/>
    </source>
</evidence>
<evidence type="ECO:0000313" key="9">
    <source>
        <dbReference type="WBParaSite" id="DME_0000540801-mRNA-1"/>
    </source>
</evidence>
<name>A0A0N4UDJ3_DRAME</name>
<dbReference type="Proteomes" id="UP000274756">
    <property type="component" value="Unassembled WGS sequence"/>
</dbReference>
<reference evidence="9" key="1">
    <citation type="submission" date="2016-03" db="UniProtKB">
        <authorList>
            <consortium name="WormBaseParasite"/>
        </authorList>
    </citation>
    <scope>IDENTIFICATION</scope>
</reference>
<feature type="signal peptide" evidence="4">
    <location>
        <begin position="1"/>
        <end position="24"/>
    </location>
</feature>
<proteinExistence type="inferred from homology"/>
<feature type="domain" description="Carboxylesterase type B" evidence="5">
    <location>
        <begin position="103"/>
        <end position="660"/>
    </location>
</feature>
<dbReference type="AlphaFoldDB" id="A0A0N4UDJ3"/>
<feature type="transmembrane region" description="Helical" evidence="3">
    <location>
        <begin position="203"/>
        <end position="227"/>
    </location>
</feature>
<keyword evidence="2 4" id="KW-0732">Signal</keyword>
<reference evidence="6 8" key="2">
    <citation type="submission" date="2018-11" db="EMBL/GenBank/DDBJ databases">
        <authorList>
            <consortium name="Pathogen Informatics"/>
        </authorList>
    </citation>
    <scope>NUCLEOTIDE SEQUENCE [LARGE SCALE GENOMIC DNA]</scope>
</reference>
<dbReference type="OrthoDB" id="408631at2759"/>
<comment type="similarity">
    <text evidence="1">Belongs to the type-B carboxylesterase/lipase family.</text>
</comment>
<feature type="transmembrane region" description="Helical" evidence="3">
    <location>
        <begin position="708"/>
        <end position="736"/>
    </location>
</feature>
<keyword evidence="8" id="KW-1185">Reference proteome</keyword>
<dbReference type="PANTHER" id="PTHR43903">
    <property type="entry name" value="NEUROLIGIN"/>
    <property type="match status" value="1"/>
</dbReference>
<organism evidence="7 9">
    <name type="scientific">Dracunculus medinensis</name>
    <name type="common">Guinea worm</name>
    <dbReference type="NCBI Taxonomy" id="318479"/>
    <lineage>
        <taxon>Eukaryota</taxon>
        <taxon>Metazoa</taxon>
        <taxon>Ecdysozoa</taxon>
        <taxon>Nematoda</taxon>
        <taxon>Chromadorea</taxon>
        <taxon>Rhabditida</taxon>
        <taxon>Spirurina</taxon>
        <taxon>Dracunculoidea</taxon>
        <taxon>Dracunculidae</taxon>
        <taxon>Dracunculus</taxon>
    </lineage>
</organism>
<evidence type="ECO:0000256" key="2">
    <source>
        <dbReference type="ARBA" id="ARBA00022729"/>
    </source>
</evidence>
<sequence length="767" mass="87993">MLNGDGLVQLVLFVLLCEAWLSDAEFQLTRPFDLWNPFGTSTQSTKKVFTDDVLVRLAIGDVVGKKIIIKDVPWTCDHDPFEQIPIDRDHFEPNPVPPTNNVTIFTFLGIPYAEPPVSQRRFKPPQLLTELPGDRPFFAFLYPPSCAQNVEKRPSLFINDPYPFRVDEDCLYLNIFTPKVSFTILRLDTNSPSINKSKMSMRVSFFCEFFVFLSLILGIFNACDFFLWSKLKSLQLKVSSIMKYPVIVFFHGGNFQTGSANEWPGHVLSSRGIVVVTVNYRLGPFGFMSLGDWETGNYGLQDQRVALKFVQNHISSFGGDPFAVTIVGHDAGAVSVGLHMLSPLSKSLFRSASGMSGAEVSYHSTIGKPALAFNNTVKLGRYLGCSQVIAQQIWDCILTRSTNDIIEAVETIPIEYNRYLFMPTVDGKEVLANPLWLLNSVPSGLINYPSPVPYLTGLNRFDGSEVILEDRKLGEFNDFLRVDQEFMNDFVLEYVFRHNYTMNREATVQAIKDHYTYFPDPSDDNAVRQKFIELATDAYYTAPISLSAHLHSAAGSRVFMYVNNYEFANDGNSFLPKWMSVCHDCDLYLLFGFPFMPKDLLPFHFSEVKWSVQDRNASQLFMSIYRQFVRNVNPNLPFDSSWAPLEPRRHWYMDFNYSYRSDMNTPGILRRDYRWERVSFWNIYLPSLVQFMTTTFSPFEVKLRREVVAYQIGIGIIVCILMVVAVLMCIFGYLLFERSPNRLTNVEQKLLIKKMREPHKNTLIEMK</sequence>
<evidence type="ECO:0000256" key="4">
    <source>
        <dbReference type="SAM" id="SignalP"/>
    </source>
</evidence>
<keyword evidence="3" id="KW-0472">Membrane</keyword>
<evidence type="ECO:0000256" key="3">
    <source>
        <dbReference type="SAM" id="Phobius"/>
    </source>
</evidence>
<evidence type="ECO:0000313" key="7">
    <source>
        <dbReference type="Proteomes" id="UP000038040"/>
    </source>
</evidence>
<dbReference type="STRING" id="318479.A0A0N4UDJ3"/>
<dbReference type="EMBL" id="UYYG01001178">
    <property type="protein sequence ID" value="VDN59234.1"/>
    <property type="molecule type" value="Genomic_DNA"/>
</dbReference>
<evidence type="ECO:0000256" key="1">
    <source>
        <dbReference type="ARBA" id="ARBA00005964"/>
    </source>
</evidence>
<keyword evidence="3" id="KW-1133">Transmembrane helix</keyword>
<protein>
    <submittedName>
        <fullName evidence="9">COesterase domain-containing protein</fullName>
    </submittedName>
</protein>
<accession>A0A0N4UDJ3</accession>
<dbReference type="InterPro" id="IPR029058">
    <property type="entry name" value="AB_hydrolase_fold"/>
</dbReference>
<dbReference type="Pfam" id="PF00135">
    <property type="entry name" value="COesterase"/>
    <property type="match status" value="1"/>
</dbReference>
<dbReference type="SUPFAM" id="SSF53474">
    <property type="entry name" value="alpha/beta-Hydrolases"/>
    <property type="match status" value="1"/>
</dbReference>
<dbReference type="Proteomes" id="UP000038040">
    <property type="component" value="Unplaced"/>
</dbReference>
<feature type="chain" id="PRO_5033229860" evidence="4">
    <location>
        <begin position="25"/>
        <end position="767"/>
    </location>
</feature>
<evidence type="ECO:0000259" key="5">
    <source>
        <dbReference type="Pfam" id="PF00135"/>
    </source>
</evidence>